<proteinExistence type="predicted"/>
<dbReference type="EMBL" id="LGUC01000001">
    <property type="protein sequence ID" value="KPN30971.1"/>
    <property type="molecule type" value="Genomic_DNA"/>
</dbReference>
<dbReference type="PANTHER" id="PTHR30411:SF1">
    <property type="entry name" value="CYTOPLASMIC PROTEIN"/>
    <property type="match status" value="1"/>
</dbReference>
<dbReference type="InterPro" id="IPR036754">
    <property type="entry name" value="YbaK/aa-tRNA-synt-asso_dom_sf"/>
</dbReference>
<dbReference type="Proteomes" id="UP000050535">
    <property type="component" value="Unassembled WGS sequence"/>
</dbReference>
<keyword evidence="3" id="KW-1185">Reference proteome</keyword>
<dbReference type="AlphaFoldDB" id="A0A0N8I006"/>
<reference evidence="3" key="1">
    <citation type="submission" date="2013-11" db="EMBL/GenBank/DDBJ databases">
        <authorList>
            <person name="Hoang H.T."/>
            <person name="Killian M.L."/>
            <person name="Madson D.M."/>
            <person name="Arruda P.H.E."/>
            <person name="Sun D."/>
            <person name="Schwartz K.J."/>
            <person name="Yoon K."/>
        </authorList>
    </citation>
    <scope>NUCLEOTIDE SEQUENCE [LARGE SCALE GENOMIC DNA]</scope>
    <source>
        <strain evidence="3">CDK2</strain>
    </source>
</reference>
<name>A0A0N8I006_9EURY</name>
<comment type="caution">
    <text evidence="2">The sequence shown here is derived from an EMBL/GenBank/DDBJ whole genome shotgun (WGS) entry which is preliminary data.</text>
</comment>
<dbReference type="RefSeq" id="WP_239685541.1">
    <property type="nucleotide sequence ID" value="NZ_LGUC01000001.1"/>
</dbReference>
<organism evidence="2 3">
    <name type="scientific">Halolamina pelagica</name>
    <dbReference type="NCBI Taxonomy" id="699431"/>
    <lineage>
        <taxon>Archaea</taxon>
        <taxon>Methanobacteriati</taxon>
        <taxon>Methanobacteriota</taxon>
        <taxon>Stenosarchaea group</taxon>
        <taxon>Halobacteria</taxon>
        <taxon>Halobacteriales</taxon>
        <taxon>Haloferacaceae</taxon>
    </lineage>
</organism>
<dbReference type="GO" id="GO:0002161">
    <property type="term" value="F:aminoacyl-tRNA deacylase activity"/>
    <property type="evidence" value="ECO:0007669"/>
    <property type="project" value="InterPro"/>
</dbReference>
<gene>
    <name evidence="2" type="ORF">SY89_01713</name>
</gene>
<dbReference type="PANTHER" id="PTHR30411">
    <property type="entry name" value="CYTOPLASMIC PROTEIN"/>
    <property type="match status" value="1"/>
</dbReference>
<evidence type="ECO:0000313" key="2">
    <source>
        <dbReference type="EMBL" id="KPN30971.1"/>
    </source>
</evidence>
<evidence type="ECO:0000313" key="3">
    <source>
        <dbReference type="Proteomes" id="UP000050535"/>
    </source>
</evidence>
<dbReference type="InterPro" id="IPR007214">
    <property type="entry name" value="YbaK/aa-tRNA-synth-assoc-dom"/>
</dbReference>
<dbReference type="SUPFAM" id="SSF55826">
    <property type="entry name" value="YbaK/ProRS associated domain"/>
    <property type="match status" value="1"/>
</dbReference>
<sequence length="100" mass="10615">MLCLTAGSNRVSESALAAWAEVEADAVSMADPEQVREATGWAIGGVPPICHETDLETLFDPALSSRETVWAAAGTPTSMWEIDPERLRTIAAAEAVDVTE</sequence>
<protein>
    <submittedName>
        <fullName evidence="2">YbaK/EbsC protein</fullName>
    </submittedName>
</protein>
<dbReference type="STRING" id="699431.SY89_01713"/>
<accession>A0A0N8I006</accession>
<evidence type="ECO:0000259" key="1">
    <source>
        <dbReference type="Pfam" id="PF04073"/>
    </source>
</evidence>
<dbReference type="Pfam" id="PF04073">
    <property type="entry name" value="tRNA_edit"/>
    <property type="match status" value="1"/>
</dbReference>
<dbReference type="Gene3D" id="3.90.960.10">
    <property type="entry name" value="YbaK/aminoacyl-tRNA synthetase-associated domain"/>
    <property type="match status" value="1"/>
</dbReference>
<feature type="domain" description="YbaK/aminoacyl-tRNA synthetase-associated" evidence="1">
    <location>
        <begin position="1"/>
        <end position="89"/>
    </location>
</feature>